<proteinExistence type="predicted"/>
<protein>
    <recommendedName>
        <fullName evidence="4">ALMS motif domain-containing protein</fullName>
    </recommendedName>
</protein>
<feature type="compositionally biased region" description="Basic and acidic residues" evidence="1">
    <location>
        <begin position="486"/>
        <end position="496"/>
    </location>
</feature>
<dbReference type="EMBL" id="JAHXZJ010001119">
    <property type="protein sequence ID" value="KAH0554850.1"/>
    <property type="molecule type" value="Genomic_DNA"/>
</dbReference>
<feature type="compositionally biased region" description="Polar residues" evidence="1">
    <location>
        <begin position="1075"/>
        <end position="1086"/>
    </location>
</feature>
<feature type="region of interest" description="Disordered" evidence="1">
    <location>
        <begin position="680"/>
        <end position="725"/>
    </location>
</feature>
<feature type="compositionally biased region" description="Basic and acidic residues" evidence="1">
    <location>
        <begin position="954"/>
        <end position="968"/>
    </location>
</feature>
<feature type="compositionally biased region" description="Polar residues" evidence="1">
    <location>
        <begin position="795"/>
        <end position="811"/>
    </location>
</feature>
<feature type="compositionally biased region" description="Polar residues" evidence="1">
    <location>
        <begin position="268"/>
        <end position="302"/>
    </location>
</feature>
<feature type="region of interest" description="Disordered" evidence="1">
    <location>
        <begin position="1075"/>
        <end position="1095"/>
    </location>
</feature>
<feature type="compositionally biased region" description="Low complexity" evidence="1">
    <location>
        <begin position="972"/>
        <end position="985"/>
    </location>
</feature>
<feature type="region of interest" description="Disordered" evidence="1">
    <location>
        <begin position="795"/>
        <end position="841"/>
    </location>
</feature>
<gene>
    <name evidence="2" type="ORF">KQX54_013181</name>
</gene>
<feature type="compositionally biased region" description="Polar residues" evidence="1">
    <location>
        <begin position="873"/>
        <end position="882"/>
    </location>
</feature>
<accession>A0AAV7IQ85</accession>
<feature type="compositionally biased region" description="Basic and acidic residues" evidence="1">
    <location>
        <begin position="512"/>
        <end position="529"/>
    </location>
</feature>
<feature type="region of interest" description="Disordered" evidence="1">
    <location>
        <begin position="1292"/>
        <end position="1318"/>
    </location>
</feature>
<feature type="region of interest" description="Disordered" evidence="1">
    <location>
        <begin position="853"/>
        <end position="885"/>
    </location>
</feature>
<feature type="compositionally biased region" description="Low complexity" evidence="1">
    <location>
        <begin position="363"/>
        <end position="380"/>
    </location>
</feature>
<feature type="compositionally biased region" description="Polar residues" evidence="1">
    <location>
        <begin position="497"/>
        <end position="511"/>
    </location>
</feature>
<feature type="compositionally biased region" description="Low complexity" evidence="1">
    <location>
        <begin position="829"/>
        <end position="841"/>
    </location>
</feature>
<sequence>MDINPESSDDERIENLEKIKESKKECQLQKFNLTNLNSTPLEPHVVSTEKRQQKFASDVSCEVDKSLSSQVMEYYHKYSQNSNLNRFFSLPGTNAEQHNHSWKAYDKILPRSRQTITTSNENYLDAPKERRRWTRPPLIGQLSGSLGKAINDPYVERVFLEPRSSSPEIQVKPNVYLEPEINIRENSPRIEKSGILNLETDRDLKILSPASSNTSHKPLEWDSWADVGYSNVLLSTEKDSLHVIQSVEHKVSTHSLCPTSYRLDPEGTTASNVESFNGNALSSPSRTQQQSSKPNAHSTQLTDDMINSEDELKITPIIKTTYSNIIAGNITSDNEILLKSDAPSNSKEKNQKELDRKSDKSTPSDCKSSSSSKKYFSISNNKKNPIRRSLSEIDLRKLTTDDNRGLVVPFNFQSTSSFTTIVNKPTVCDKYVQINYISENGSTKTTKETQVSLSGGIDQAGKMNVEEKVKNWQTELHDKASEIDKVQNEKDDKSYSENEINNLTLKSSQIKSKYDSRDENSSTKQKEPKNNNFSSQQESQQEEIEGGRTSNSFEYFPGHTYQNLDHMDNTSHITSIHTDRSYSTMPNTSSSLDEKLWGHSDSLLHDLERSLTILKSLVNANKCDKQVKKRLIHHVIKRLVTAKYTDDKIECKLEDNVPWNPDNTRNKIYCNEIIQALAKKRNQQNTTEESSENSKLGKRVFTSNRKNQNREIKNKSQFINSESSDNFDERITDRTDCMQDGRKARMGLRNDKHCFYYYRHSSLKNQKDDQLFEIDKTESSDSFLPQLPNLNYQEKSAKSSNGLMREPSSSIIPIATTGPTKTPRIAPISTSTATTSITTSSNITSGNSTVITTSTNTTTTTPVSVNSSQSNSEQQGKVQNNAGLEKKDWRLPSTMSEKLFAHEWCNSKIVSATRLIDYVEMEKKNQLVWINSEINHLSSLKKLLEESIESISKDKKDHLKEKSKRVEENLPNSSSNLKKNKQWSSHGNLVEKFKENQKILENKNSHTRYGIKDVIANKNSSDSGPTVRSPLSELSSLSSEVSRLAKNKSERYECQKQLGFSSESSSQFKQLCTDNKKPTINQSQMNSKKETKNQLNDRCKSDFTVTEDGKKFNRAKYHHKGLCTSDIVVVCCNHQTDGKAMDEESQERELKNEDDKKILKNREELEKDGEKNEKVNQVVSCENCKTCHSGNQNSSSKAMYIKPIAYELSFNKKNEKIYSKTKTQSPPKTLDTSDLNNSCSSDNCHCDSTQFQLKDYLKKNNPKFVDNVEMRKRYVSEISQLRMLKKKNRMHLIPPSQPSNSTVNQKIQSSSKSSRKIDDDEMKMRFRLRRLRLTDIRSKRKQQEKEDRMRRNHLMAKIFCKKLQQKVLRGQVDLSQSVSVISTL</sequence>
<feature type="region of interest" description="Disordered" evidence="1">
    <location>
        <begin position="268"/>
        <end position="304"/>
    </location>
</feature>
<organism evidence="2 3">
    <name type="scientific">Cotesia glomerata</name>
    <name type="common">Lepidopteran parasitic wasp</name>
    <name type="synonym">Apanteles glomeratus</name>
    <dbReference type="NCBI Taxonomy" id="32391"/>
    <lineage>
        <taxon>Eukaryota</taxon>
        <taxon>Metazoa</taxon>
        <taxon>Ecdysozoa</taxon>
        <taxon>Arthropoda</taxon>
        <taxon>Hexapoda</taxon>
        <taxon>Insecta</taxon>
        <taxon>Pterygota</taxon>
        <taxon>Neoptera</taxon>
        <taxon>Endopterygota</taxon>
        <taxon>Hymenoptera</taxon>
        <taxon>Apocrita</taxon>
        <taxon>Ichneumonoidea</taxon>
        <taxon>Braconidae</taxon>
        <taxon>Microgastrinae</taxon>
        <taxon>Cotesia</taxon>
    </lineage>
</organism>
<evidence type="ECO:0008006" key="4">
    <source>
        <dbReference type="Google" id="ProtNLM"/>
    </source>
</evidence>
<feature type="region of interest" description="Disordered" evidence="1">
    <location>
        <begin position="486"/>
        <end position="567"/>
    </location>
</feature>
<evidence type="ECO:0000313" key="2">
    <source>
        <dbReference type="EMBL" id="KAH0554850.1"/>
    </source>
</evidence>
<feature type="compositionally biased region" description="Low complexity" evidence="1">
    <location>
        <begin position="1027"/>
        <end position="1038"/>
    </location>
</feature>
<feature type="compositionally biased region" description="Basic and acidic residues" evidence="1">
    <location>
        <begin position="346"/>
        <end position="362"/>
    </location>
</feature>
<feature type="region of interest" description="Disordered" evidence="1">
    <location>
        <begin position="954"/>
        <end position="985"/>
    </location>
</feature>
<feature type="compositionally biased region" description="Polar residues" evidence="1">
    <location>
        <begin position="715"/>
        <end position="724"/>
    </location>
</feature>
<evidence type="ECO:0000256" key="1">
    <source>
        <dbReference type="SAM" id="MobiDB-lite"/>
    </source>
</evidence>
<feature type="region of interest" description="Disordered" evidence="1">
    <location>
        <begin position="341"/>
        <end position="380"/>
    </location>
</feature>
<feature type="compositionally biased region" description="Polar residues" evidence="1">
    <location>
        <begin position="1017"/>
        <end position="1026"/>
    </location>
</feature>
<evidence type="ECO:0000313" key="3">
    <source>
        <dbReference type="Proteomes" id="UP000826195"/>
    </source>
</evidence>
<keyword evidence="3" id="KW-1185">Reference proteome</keyword>
<feature type="compositionally biased region" description="Low complexity" evidence="1">
    <location>
        <begin position="853"/>
        <end position="872"/>
    </location>
</feature>
<name>A0AAV7IQ85_COTGL</name>
<comment type="caution">
    <text evidence="2">The sequence shown here is derived from an EMBL/GenBank/DDBJ whole genome shotgun (WGS) entry which is preliminary data.</text>
</comment>
<reference evidence="2 3" key="1">
    <citation type="journal article" date="2021" name="J. Hered.">
        <title>A chromosome-level genome assembly of the parasitoid wasp, Cotesia glomerata (Hymenoptera: Braconidae).</title>
        <authorList>
            <person name="Pinto B.J."/>
            <person name="Weis J.J."/>
            <person name="Gamble T."/>
            <person name="Ode P.J."/>
            <person name="Paul R."/>
            <person name="Zaspel J.M."/>
        </authorList>
    </citation>
    <scope>NUCLEOTIDE SEQUENCE [LARGE SCALE GENOMIC DNA]</scope>
    <source>
        <strain evidence="2">CgM1</strain>
    </source>
</reference>
<dbReference type="Proteomes" id="UP000826195">
    <property type="component" value="Unassembled WGS sequence"/>
</dbReference>
<feature type="region of interest" description="Disordered" evidence="1">
    <location>
        <begin position="1016"/>
        <end position="1038"/>
    </location>
</feature>